<protein>
    <submittedName>
        <fullName evidence="1">Uncharacterized protein</fullName>
    </submittedName>
</protein>
<proteinExistence type="predicted"/>
<evidence type="ECO:0000313" key="1">
    <source>
        <dbReference type="EMBL" id="KAI0063694.1"/>
    </source>
</evidence>
<gene>
    <name evidence="1" type="ORF">BV25DRAFT_405850</name>
</gene>
<name>A0ACB8T4K6_9AGAM</name>
<dbReference type="EMBL" id="MU277202">
    <property type="protein sequence ID" value="KAI0063694.1"/>
    <property type="molecule type" value="Genomic_DNA"/>
</dbReference>
<reference evidence="1" key="2">
    <citation type="journal article" date="2022" name="New Phytol.">
        <title>Evolutionary transition to the ectomycorrhizal habit in the genomes of a hyperdiverse lineage of mushroom-forming fungi.</title>
        <authorList>
            <person name="Looney B."/>
            <person name="Miyauchi S."/>
            <person name="Morin E."/>
            <person name="Drula E."/>
            <person name="Courty P.E."/>
            <person name="Kohler A."/>
            <person name="Kuo A."/>
            <person name="LaButti K."/>
            <person name="Pangilinan J."/>
            <person name="Lipzen A."/>
            <person name="Riley R."/>
            <person name="Andreopoulos W."/>
            <person name="He G."/>
            <person name="Johnson J."/>
            <person name="Nolan M."/>
            <person name="Tritt A."/>
            <person name="Barry K.W."/>
            <person name="Grigoriev I.V."/>
            <person name="Nagy L.G."/>
            <person name="Hibbett D."/>
            <person name="Henrissat B."/>
            <person name="Matheny P.B."/>
            <person name="Labbe J."/>
            <person name="Martin F.M."/>
        </authorList>
    </citation>
    <scope>NUCLEOTIDE SEQUENCE</scope>
    <source>
        <strain evidence="1">HHB10654</strain>
    </source>
</reference>
<accession>A0ACB8T4K6</accession>
<reference evidence="1" key="1">
    <citation type="submission" date="2021-03" db="EMBL/GenBank/DDBJ databases">
        <authorList>
            <consortium name="DOE Joint Genome Institute"/>
            <person name="Ahrendt S."/>
            <person name="Looney B.P."/>
            <person name="Miyauchi S."/>
            <person name="Morin E."/>
            <person name="Drula E."/>
            <person name="Courty P.E."/>
            <person name="Chicoki N."/>
            <person name="Fauchery L."/>
            <person name="Kohler A."/>
            <person name="Kuo A."/>
            <person name="Labutti K."/>
            <person name="Pangilinan J."/>
            <person name="Lipzen A."/>
            <person name="Riley R."/>
            <person name="Andreopoulos W."/>
            <person name="He G."/>
            <person name="Johnson J."/>
            <person name="Barry K.W."/>
            <person name="Grigoriev I.V."/>
            <person name="Nagy L."/>
            <person name="Hibbett D."/>
            <person name="Henrissat B."/>
            <person name="Matheny P.B."/>
            <person name="Labbe J."/>
            <person name="Martin F."/>
        </authorList>
    </citation>
    <scope>NUCLEOTIDE SEQUENCE</scope>
    <source>
        <strain evidence="1">HHB10654</strain>
    </source>
</reference>
<keyword evidence="2" id="KW-1185">Reference proteome</keyword>
<dbReference type="Proteomes" id="UP000814140">
    <property type="component" value="Unassembled WGS sequence"/>
</dbReference>
<comment type="caution">
    <text evidence="1">The sequence shown here is derived from an EMBL/GenBank/DDBJ whole genome shotgun (WGS) entry which is preliminary data.</text>
</comment>
<sequence>MRNKARHSRAHRPFSCLVRQPCASRTPARLTPSLPQRPGHRALLKSPRPSLPFPASDRHPYKPANTPPGSLTPCSSSCTTKAPPCRPSNTCFIVRIMPPYTHVRTTNKHLRPRPYLLLSEPPPLAPEDQITMGEYRDPIPADAQMHRDPSHLYICGSLSAIGPTARAGQLDSTIIKLRPRWRLLREYK</sequence>
<organism evidence="1 2">
    <name type="scientific">Artomyces pyxidatus</name>
    <dbReference type="NCBI Taxonomy" id="48021"/>
    <lineage>
        <taxon>Eukaryota</taxon>
        <taxon>Fungi</taxon>
        <taxon>Dikarya</taxon>
        <taxon>Basidiomycota</taxon>
        <taxon>Agaricomycotina</taxon>
        <taxon>Agaricomycetes</taxon>
        <taxon>Russulales</taxon>
        <taxon>Auriscalpiaceae</taxon>
        <taxon>Artomyces</taxon>
    </lineage>
</organism>
<evidence type="ECO:0000313" key="2">
    <source>
        <dbReference type="Proteomes" id="UP000814140"/>
    </source>
</evidence>